<evidence type="ECO:0000313" key="1">
    <source>
        <dbReference type="EMBL" id="RVW57396.1"/>
    </source>
</evidence>
<organism evidence="1 2">
    <name type="scientific">Vitis vinifera</name>
    <name type="common">Grape</name>
    <dbReference type="NCBI Taxonomy" id="29760"/>
    <lineage>
        <taxon>Eukaryota</taxon>
        <taxon>Viridiplantae</taxon>
        <taxon>Streptophyta</taxon>
        <taxon>Embryophyta</taxon>
        <taxon>Tracheophyta</taxon>
        <taxon>Spermatophyta</taxon>
        <taxon>Magnoliopsida</taxon>
        <taxon>eudicotyledons</taxon>
        <taxon>Gunneridae</taxon>
        <taxon>Pentapetalae</taxon>
        <taxon>rosids</taxon>
        <taxon>Vitales</taxon>
        <taxon>Vitaceae</taxon>
        <taxon>Viteae</taxon>
        <taxon>Vitis</taxon>
    </lineage>
</organism>
<evidence type="ECO:0000313" key="2">
    <source>
        <dbReference type="Proteomes" id="UP000288805"/>
    </source>
</evidence>
<accession>A0A438FBR3</accession>
<dbReference type="PANTHER" id="PTHR21477:SF12">
    <property type="entry name" value="PROTEIN PHLOEM PROTEIN 2-LIKE A10"/>
    <property type="match status" value="1"/>
</dbReference>
<dbReference type="PANTHER" id="PTHR21477">
    <property type="entry name" value="ZGC:172139"/>
    <property type="match status" value="1"/>
</dbReference>
<dbReference type="AlphaFoldDB" id="A0A438FBR3"/>
<dbReference type="EMBL" id="QGNW01001056">
    <property type="protein sequence ID" value="RVW57396.1"/>
    <property type="molecule type" value="Genomic_DNA"/>
</dbReference>
<dbReference type="Proteomes" id="UP000288805">
    <property type="component" value="Unassembled WGS sequence"/>
</dbReference>
<reference evidence="1 2" key="1">
    <citation type="journal article" date="2018" name="PLoS Genet.">
        <title>Population sequencing reveals clonal diversity and ancestral inbreeding in the grapevine cultivar Chardonnay.</title>
        <authorList>
            <person name="Roach M.J."/>
            <person name="Johnson D.L."/>
            <person name="Bohlmann J."/>
            <person name="van Vuuren H.J."/>
            <person name="Jones S.J."/>
            <person name="Pretorius I.S."/>
            <person name="Schmidt S.A."/>
            <person name="Borneman A.R."/>
        </authorList>
    </citation>
    <scope>NUCLEOTIDE SEQUENCE [LARGE SCALE GENOMIC DNA]</scope>
    <source>
        <strain evidence="2">cv. Chardonnay</strain>
        <tissue evidence="1">Leaf</tissue>
    </source>
</reference>
<name>A0A438FBR3_VITVI</name>
<dbReference type="InterPro" id="IPR019141">
    <property type="entry name" value="DUF2045"/>
</dbReference>
<sequence length="493" mass="53638">MDLQLLNEGLDFFQKRKLAVVLAAFGFTSYGVYRVYQSPSLVDKRNKLCKLLEALASIVEASSDSAQTVVLVSRDLKAFLESDSDQIPKSFRQLSKIMSSKEFSESMTGVTQAITVGFLNGYGSTSNEMSDVSSFLDRVVDKLLTPAGSGFASAVVGSFAKNMVMALFSEGQSCVDDTGSQVTCIPGLVNVICSEKCKELIGDCIQLFVSTAVAVYLEKTKDINTYDEILSGLTNPKHEKEVRDLLLSVCNGAVETLVKASYQVLTSSSSGSSYLGKDQGQGSFGNGIFGQEALSAELKGEELYDEIEKGGWLGKLLSTLAVPSYRKFIISMTLTITLETVQSFLELLLEKLYDGLKKSVNAVRETLVDGGLQVVRYVSAKCSVVTPLPVLKSNCKNSQAVVLMEKRVLFAQKLGPVFFCWSMALQLIASVAQEIQGEEISLSLCVILVIEANKLLYASWILLCFQAVSCLEINSEKSELIRIGRVEEIKGFG</sequence>
<gene>
    <name evidence="1" type="primary">PP2A10_4</name>
    <name evidence="1" type="ORF">CK203_089548</name>
</gene>
<protein>
    <submittedName>
        <fullName evidence="1">Protein phloem 2-like A10</fullName>
    </submittedName>
</protein>
<proteinExistence type="predicted"/>
<comment type="caution">
    <text evidence="1">The sequence shown here is derived from an EMBL/GenBank/DDBJ whole genome shotgun (WGS) entry which is preliminary data.</text>
</comment>